<keyword evidence="3" id="KW-1185">Reference proteome</keyword>
<sequence>MCWQPGAVQRKLCSRGVVVRSSSSAHVHTASSGAGGASTFTSPKKAATSGGTASIGARSHTSNALQTDLPCRARANAPSCTWRDRASSRSRGRASTCSSSSRASCTTASSGVDATSTLEK</sequence>
<accession>A0AB34JPM3</accession>
<feature type="compositionally biased region" description="Low complexity" evidence="1">
    <location>
        <begin position="46"/>
        <end position="57"/>
    </location>
</feature>
<dbReference type="Proteomes" id="UP001515480">
    <property type="component" value="Unassembled WGS sequence"/>
</dbReference>
<dbReference type="AlphaFoldDB" id="A0AB34JPM3"/>
<evidence type="ECO:0000313" key="2">
    <source>
        <dbReference type="EMBL" id="KAL1522534.1"/>
    </source>
</evidence>
<protein>
    <submittedName>
        <fullName evidence="2">Uncharacterized protein</fullName>
    </submittedName>
</protein>
<comment type="caution">
    <text evidence="2">The sequence shown here is derived from an EMBL/GenBank/DDBJ whole genome shotgun (WGS) entry which is preliminary data.</text>
</comment>
<feature type="compositionally biased region" description="Low complexity" evidence="1">
    <location>
        <begin position="21"/>
        <end position="32"/>
    </location>
</feature>
<dbReference type="EMBL" id="JBGBPQ010000006">
    <property type="protein sequence ID" value="KAL1522534.1"/>
    <property type="molecule type" value="Genomic_DNA"/>
</dbReference>
<organism evidence="2 3">
    <name type="scientific">Prymnesium parvum</name>
    <name type="common">Toxic golden alga</name>
    <dbReference type="NCBI Taxonomy" id="97485"/>
    <lineage>
        <taxon>Eukaryota</taxon>
        <taxon>Haptista</taxon>
        <taxon>Haptophyta</taxon>
        <taxon>Prymnesiophyceae</taxon>
        <taxon>Prymnesiales</taxon>
        <taxon>Prymnesiaceae</taxon>
        <taxon>Prymnesium</taxon>
    </lineage>
</organism>
<gene>
    <name evidence="2" type="ORF">AB1Y20_017521</name>
</gene>
<proteinExistence type="predicted"/>
<evidence type="ECO:0000256" key="1">
    <source>
        <dbReference type="SAM" id="MobiDB-lite"/>
    </source>
</evidence>
<feature type="compositionally biased region" description="Low complexity" evidence="1">
    <location>
        <begin position="93"/>
        <end position="111"/>
    </location>
</feature>
<feature type="region of interest" description="Disordered" evidence="1">
    <location>
        <begin position="21"/>
        <end position="120"/>
    </location>
</feature>
<evidence type="ECO:0000313" key="3">
    <source>
        <dbReference type="Proteomes" id="UP001515480"/>
    </source>
</evidence>
<name>A0AB34JPM3_PRYPA</name>
<reference evidence="2 3" key="1">
    <citation type="journal article" date="2024" name="Science">
        <title>Giant polyketide synthase enzymes in the biosynthesis of giant marine polyether toxins.</title>
        <authorList>
            <person name="Fallon T.R."/>
            <person name="Shende V.V."/>
            <person name="Wierzbicki I.H."/>
            <person name="Pendleton A.L."/>
            <person name="Watervoot N.F."/>
            <person name="Auber R.P."/>
            <person name="Gonzalez D.J."/>
            <person name="Wisecaver J.H."/>
            <person name="Moore B.S."/>
        </authorList>
    </citation>
    <scope>NUCLEOTIDE SEQUENCE [LARGE SCALE GENOMIC DNA]</scope>
    <source>
        <strain evidence="2 3">12B1</strain>
    </source>
</reference>